<protein>
    <submittedName>
        <fullName evidence="3">Uncharacterized protein</fullName>
    </submittedName>
</protein>
<sequence length="167" mass="18638">MSGSPFSSSRPPSSSSPSRWRLVERIDERAAPWERGKGRRGIWGERRGDRSLQWVSSQGRGLCLCEKWSLLAKTRVPLLGATFLAWETTHAEKGMGGKRPFARARVEGRDGNGCVPIGFTHPIPTPIEMKYARSNTHTRSRVKNSPIPTPAWVTGTHWVPIPIRVSN</sequence>
<evidence type="ECO:0000313" key="4">
    <source>
        <dbReference type="Proteomes" id="UP000000763"/>
    </source>
</evidence>
<feature type="compositionally biased region" description="Low complexity" evidence="1">
    <location>
        <begin position="1"/>
        <end position="18"/>
    </location>
</feature>
<reference evidence="3" key="2">
    <citation type="submission" date="2001-09" db="EMBL/GenBank/DDBJ databases">
        <title>Oryza sativa nipponbare(GA3) genomic DNA, chromosome 2, BAC clone:OJ1524_D08.</title>
        <authorList>
            <person name="Sasaki T."/>
            <person name="Matsumoto T."/>
            <person name="Yamamoto K."/>
        </authorList>
    </citation>
    <scope>NUCLEOTIDE SEQUENCE</scope>
</reference>
<name>Q6H7M4_ORYSJ</name>
<evidence type="ECO:0000313" key="2">
    <source>
        <dbReference type="EMBL" id="BAD25262.1"/>
    </source>
</evidence>
<dbReference type="AlphaFoldDB" id="Q6H7M4"/>
<evidence type="ECO:0000313" key="3">
    <source>
        <dbReference type="EMBL" id="BAD25275.1"/>
    </source>
</evidence>
<proteinExistence type="predicted"/>
<reference evidence="4" key="3">
    <citation type="journal article" date="2005" name="Nature">
        <title>The map-based sequence of the rice genome.</title>
        <authorList>
            <consortium name="International rice genome sequencing project (IRGSP)"/>
            <person name="Matsumoto T."/>
            <person name="Wu J."/>
            <person name="Kanamori H."/>
            <person name="Katayose Y."/>
            <person name="Fujisawa M."/>
            <person name="Namiki N."/>
            <person name="Mizuno H."/>
            <person name="Yamamoto K."/>
            <person name="Antonio B.A."/>
            <person name="Baba T."/>
            <person name="Sakata K."/>
            <person name="Nagamura Y."/>
            <person name="Aoki H."/>
            <person name="Arikawa K."/>
            <person name="Arita K."/>
            <person name="Bito T."/>
            <person name="Chiden Y."/>
            <person name="Fujitsuka N."/>
            <person name="Fukunaka R."/>
            <person name="Hamada M."/>
            <person name="Harada C."/>
            <person name="Hayashi A."/>
            <person name="Hijishita S."/>
            <person name="Honda M."/>
            <person name="Hosokawa S."/>
            <person name="Ichikawa Y."/>
            <person name="Idonuma A."/>
            <person name="Iijima M."/>
            <person name="Ikeda M."/>
            <person name="Ikeno M."/>
            <person name="Ito K."/>
            <person name="Ito S."/>
            <person name="Ito T."/>
            <person name="Ito Y."/>
            <person name="Ito Y."/>
            <person name="Iwabuchi A."/>
            <person name="Kamiya K."/>
            <person name="Karasawa W."/>
            <person name="Kurita K."/>
            <person name="Katagiri S."/>
            <person name="Kikuta A."/>
            <person name="Kobayashi H."/>
            <person name="Kobayashi N."/>
            <person name="Machita K."/>
            <person name="Maehara T."/>
            <person name="Masukawa M."/>
            <person name="Mizubayashi T."/>
            <person name="Mukai Y."/>
            <person name="Nagasaki H."/>
            <person name="Nagata Y."/>
            <person name="Naito S."/>
            <person name="Nakashima M."/>
            <person name="Nakama Y."/>
            <person name="Nakamichi Y."/>
            <person name="Nakamura M."/>
            <person name="Meguro A."/>
            <person name="Negishi M."/>
            <person name="Ohta I."/>
            <person name="Ohta T."/>
            <person name="Okamoto M."/>
            <person name="Ono N."/>
            <person name="Saji S."/>
            <person name="Sakaguchi M."/>
            <person name="Sakai K."/>
            <person name="Shibata M."/>
            <person name="Shimokawa T."/>
            <person name="Song J."/>
            <person name="Takazaki Y."/>
            <person name="Terasawa K."/>
            <person name="Tsugane M."/>
            <person name="Tsuji K."/>
            <person name="Ueda S."/>
            <person name="Waki K."/>
            <person name="Yamagata H."/>
            <person name="Yamamoto M."/>
            <person name="Yamamoto S."/>
            <person name="Yamane H."/>
            <person name="Yoshiki S."/>
            <person name="Yoshihara R."/>
            <person name="Yukawa K."/>
            <person name="Zhong H."/>
            <person name="Yano M."/>
            <person name="Yuan Q."/>
            <person name="Ouyang S."/>
            <person name="Liu J."/>
            <person name="Jones K.M."/>
            <person name="Gansberger K."/>
            <person name="Moffat K."/>
            <person name="Hill J."/>
            <person name="Bera J."/>
            <person name="Fadrosh D."/>
            <person name="Jin S."/>
            <person name="Johri S."/>
            <person name="Kim M."/>
            <person name="Overton L."/>
            <person name="Reardon M."/>
            <person name="Tsitrin T."/>
            <person name="Vuong H."/>
            <person name="Weaver B."/>
            <person name="Ciecko A."/>
            <person name="Tallon L."/>
            <person name="Jackson J."/>
            <person name="Pai G."/>
            <person name="Aken S.V."/>
            <person name="Utterback T."/>
            <person name="Reidmuller S."/>
            <person name="Feldblyum T."/>
            <person name="Hsiao J."/>
            <person name="Zismann V."/>
            <person name="Iobst S."/>
            <person name="de Vazeille A.R."/>
            <person name="Buell C.R."/>
            <person name="Ying K."/>
            <person name="Li Y."/>
            <person name="Lu T."/>
            <person name="Huang Y."/>
            <person name="Zhao Q."/>
            <person name="Feng Q."/>
            <person name="Zhang L."/>
            <person name="Zhu J."/>
            <person name="Weng Q."/>
            <person name="Mu J."/>
            <person name="Lu Y."/>
            <person name="Fan D."/>
            <person name="Liu Y."/>
            <person name="Guan J."/>
            <person name="Zhang Y."/>
            <person name="Yu S."/>
            <person name="Liu X."/>
            <person name="Zhang Y."/>
            <person name="Hong G."/>
            <person name="Han B."/>
            <person name="Choisne N."/>
            <person name="Demange N."/>
            <person name="Orjeda G."/>
            <person name="Samain S."/>
            <person name="Cattolico L."/>
            <person name="Pelletier E."/>
            <person name="Couloux A."/>
            <person name="Segurens B."/>
            <person name="Wincker P."/>
            <person name="D'Hont A."/>
            <person name="Scarpelli C."/>
            <person name="Weissenbach J."/>
            <person name="Salanoubat M."/>
            <person name="Quetier F."/>
            <person name="Yu Y."/>
            <person name="Kim H.R."/>
            <person name="Rambo T."/>
            <person name="Currie J."/>
            <person name="Collura K."/>
            <person name="Luo M."/>
            <person name="Yang T."/>
            <person name="Ammiraju J.S.S."/>
            <person name="Engler F."/>
            <person name="Soderlund C."/>
            <person name="Wing R.A."/>
            <person name="Palmer L.E."/>
            <person name="de la Bastide M."/>
            <person name="Spiegel L."/>
            <person name="Nascimento L."/>
            <person name="Zutavern T."/>
            <person name="O'Shaughnessy A."/>
            <person name="Dike S."/>
            <person name="Dedhia N."/>
            <person name="Preston R."/>
            <person name="Balija V."/>
            <person name="McCombie W.R."/>
            <person name="Chow T."/>
            <person name="Chen H."/>
            <person name="Chung M."/>
            <person name="Chen C."/>
            <person name="Shaw J."/>
            <person name="Wu H."/>
            <person name="Hsiao K."/>
            <person name="Chao Y."/>
            <person name="Chu M."/>
            <person name="Cheng C."/>
            <person name="Hour A."/>
            <person name="Lee P."/>
            <person name="Lin S."/>
            <person name="Lin Y."/>
            <person name="Liou J."/>
            <person name="Liu S."/>
            <person name="Hsing Y."/>
            <person name="Raghuvanshi S."/>
            <person name="Mohanty A."/>
            <person name="Bharti A.K."/>
            <person name="Gaur A."/>
            <person name="Gupta V."/>
            <person name="Kumar D."/>
            <person name="Ravi V."/>
            <person name="Vij S."/>
            <person name="Kapur A."/>
            <person name="Khurana P."/>
            <person name="Khurana P."/>
            <person name="Khurana J.P."/>
            <person name="Tyagi A.K."/>
            <person name="Gaikwad K."/>
            <person name="Singh A."/>
            <person name="Dalal V."/>
            <person name="Srivastava S."/>
            <person name="Dixit A."/>
            <person name="Pal A.K."/>
            <person name="Ghazi I.A."/>
            <person name="Yadav M."/>
            <person name="Pandit A."/>
            <person name="Bhargava A."/>
            <person name="Sureshbabu K."/>
            <person name="Batra K."/>
            <person name="Sharma T.R."/>
            <person name="Mohapatra T."/>
            <person name="Singh N.K."/>
            <person name="Messing J."/>
            <person name="Nelson A.B."/>
            <person name="Fuks G."/>
            <person name="Kavchok S."/>
            <person name="Keizer G."/>
            <person name="Linton E."/>
            <person name="Llaca V."/>
            <person name="Song R."/>
            <person name="Tanyolac B."/>
            <person name="Young S."/>
            <person name="Ho-Il K."/>
            <person name="Hahn J.H."/>
            <person name="Sangsakoo G."/>
            <person name="Vanavichit A."/>
            <person name="de Mattos Luiz.A.T."/>
            <person name="Zimmer P.D."/>
            <person name="Malone G."/>
            <person name="Dellagostin O."/>
            <person name="de Oliveira A.C."/>
            <person name="Bevan M."/>
            <person name="Bancroft I."/>
            <person name="Minx P."/>
            <person name="Cordum H."/>
            <person name="Wilson R."/>
            <person name="Cheng Z."/>
            <person name="Jin W."/>
            <person name="Jiang J."/>
            <person name="Leong S.A."/>
            <person name="Iwama H."/>
            <person name="Gojobori T."/>
            <person name="Itoh T."/>
            <person name="Niimura Y."/>
            <person name="Fujii Y."/>
            <person name="Habara T."/>
            <person name="Sakai H."/>
            <person name="Sato Y."/>
            <person name="Wilson G."/>
            <person name="Kumar K."/>
            <person name="McCouch S."/>
            <person name="Juretic N."/>
            <person name="Hoen D."/>
            <person name="Wright S."/>
            <person name="Bruskiewich R."/>
            <person name="Bureau T."/>
            <person name="Miyao A."/>
            <person name="Hirochika H."/>
            <person name="Nishikawa T."/>
            <person name="Kadowaki K."/>
            <person name="Sugiura M."/>
            <person name="Burr B."/>
            <person name="Sasaki T."/>
        </authorList>
    </citation>
    <scope>NUCLEOTIDE SEQUENCE [LARGE SCALE GENOMIC DNA]</scope>
    <source>
        <strain evidence="4">cv. Nipponbare</strain>
    </source>
</reference>
<evidence type="ECO:0000256" key="1">
    <source>
        <dbReference type="SAM" id="MobiDB-lite"/>
    </source>
</evidence>
<reference evidence="4" key="4">
    <citation type="journal article" date="2008" name="Nucleic Acids Res.">
        <title>The rice annotation project database (RAP-DB): 2008 update.</title>
        <authorList>
            <consortium name="The rice annotation project (RAP)"/>
        </authorList>
    </citation>
    <scope>GENOME REANNOTATION</scope>
    <source>
        <strain evidence="4">cv. Nipponbare</strain>
    </source>
</reference>
<dbReference type="Proteomes" id="UP000000763">
    <property type="component" value="Chromosome 2"/>
</dbReference>
<dbReference type="EMBL" id="AP004184">
    <property type="protein sequence ID" value="BAD25262.1"/>
    <property type="molecule type" value="Genomic_DNA"/>
</dbReference>
<accession>Q6H7M4</accession>
<organism evidence="3 4">
    <name type="scientific">Oryza sativa subsp. japonica</name>
    <name type="common">Rice</name>
    <dbReference type="NCBI Taxonomy" id="39947"/>
    <lineage>
        <taxon>Eukaryota</taxon>
        <taxon>Viridiplantae</taxon>
        <taxon>Streptophyta</taxon>
        <taxon>Embryophyta</taxon>
        <taxon>Tracheophyta</taxon>
        <taxon>Spermatophyta</taxon>
        <taxon>Magnoliopsida</taxon>
        <taxon>Liliopsida</taxon>
        <taxon>Poales</taxon>
        <taxon>Poaceae</taxon>
        <taxon>BOP clade</taxon>
        <taxon>Oryzoideae</taxon>
        <taxon>Oryzeae</taxon>
        <taxon>Oryzinae</taxon>
        <taxon>Oryza</taxon>
        <taxon>Oryza sativa</taxon>
    </lineage>
</organism>
<reference evidence="2" key="1">
    <citation type="submission" date="2001-09" db="EMBL/GenBank/DDBJ databases">
        <title>Oryza sativa nipponbare(GA3) genomic DNA, chromosome 2, BAC clone:OJ1225_F07.</title>
        <authorList>
            <person name="Sasaki T."/>
            <person name="Matsumoto T."/>
            <person name="Yamamoto K."/>
        </authorList>
    </citation>
    <scope>NUCLEOTIDE SEQUENCE</scope>
</reference>
<feature type="region of interest" description="Disordered" evidence="1">
    <location>
        <begin position="1"/>
        <end position="21"/>
    </location>
</feature>
<gene>
    <name evidence="2" type="ORF">OJ1225_F07.27</name>
    <name evidence="3" type="ORF">OJ1524_D08.12</name>
</gene>
<dbReference type="EMBL" id="AP004191">
    <property type="protein sequence ID" value="BAD25275.1"/>
    <property type="molecule type" value="Genomic_DNA"/>
</dbReference>